<dbReference type="EnsemblMetazoa" id="ASIC016604-RA">
    <property type="protein sequence ID" value="ASIC016604-PA"/>
    <property type="gene ID" value="ASIC016604"/>
</dbReference>
<keyword evidence="4" id="KW-1185">Reference proteome</keyword>
<sequence>MAPTTQQHATDGGSVEAMAIASTTTSTATTAARKPSAVGTQKPTGVPATTAPTTSTVVTGPTTPQPNESESLRKARGACEQPQTSAARARECTSSNDDVDDGPALDAGAACAGQASRLVGVGISGSKTTTIALSSEPDVAGEATRRDVVRRPVTAENR</sequence>
<proteinExistence type="predicted"/>
<evidence type="ECO:0000256" key="1">
    <source>
        <dbReference type="SAM" id="MobiDB-lite"/>
    </source>
</evidence>
<feature type="region of interest" description="Disordered" evidence="1">
    <location>
        <begin position="134"/>
        <end position="158"/>
    </location>
</feature>
<name>A0A084WEH1_ANOSI</name>
<reference evidence="2 4" key="1">
    <citation type="journal article" date="2014" name="BMC Genomics">
        <title>Genome sequence of Anopheles sinensis provides insight into genetics basis of mosquito competence for malaria parasites.</title>
        <authorList>
            <person name="Zhou D."/>
            <person name="Zhang D."/>
            <person name="Ding G."/>
            <person name="Shi L."/>
            <person name="Hou Q."/>
            <person name="Ye Y."/>
            <person name="Xu Y."/>
            <person name="Zhou H."/>
            <person name="Xiong C."/>
            <person name="Li S."/>
            <person name="Yu J."/>
            <person name="Hong S."/>
            <person name="Yu X."/>
            <person name="Zou P."/>
            <person name="Chen C."/>
            <person name="Chang X."/>
            <person name="Wang W."/>
            <person name="Lv Y."/>
            <person name="Sun Y."/>
            <person name="Ma L."/>
            <person name="Shen B."/>
            <person name="Zhu C."/>
        </authorList>
    </citation>
    <scope>NUCLEOTIDE SEQUENCE [LARGE SCALE GENOMIC DNA]</scope>
</reference>
<evidence type="ECO:0000313" key="3">
    <source>
        <dbReference type="EnsemblMetazoa" id="ASIC016604-PA"/>
    </source>
</evidence>
<evidence type="ECO:0000313" key="2">
    <source>
        <dbReference type="EMBL" id="KFB48615.1"/>
    </source>
</evidence>
<dbReference type="EMBL" id="KE525341">
    <property type="protein sequence ID" value="KFB48615.1"/>
    <property type="molecule type" value="Genomic_DNA"/>
</dbReference>
<reference evidence="3" key="2">
    <citation type="submission" date="2020-05" db="UniProtKB">
        <authorList>
            <consortium name="EnsemblMetazoa"/>
        </authorList>
    </citation>
    <scope>IDENTIFICATION</scope>
</reference>
<feature type="compositionally biased region" description="Low complexity" evidence="1">
    <location>
        <begin position="17"/>
        <end position="32"/>
    </location>
</feature>
<evidence type="ECO:0000313" key="4">
    <source>
        <dbReference type="Proteomes" id="UP000030765"/>
    </source>
</evidence>
<organism evidence="2">
    <name type="scientific">Anopheles sinensis</name>
    <name type="common">Mosquito</name>
    <dbReference type="NCBI Taxonomy" id="74873"/>
    <lineage>
        <taxon>Eukaryota</taxon>
        <taxon>Metazoa</taxon>
        <taxon>Ecdysozoa</taxon>
        <taxon>Arthropoda</taxon>
        <taxon>Hexapoda</taxon>
        <taxon>Insecta</taxon>
        <taxon>Pterygota</taxon>
        <taxon>Neoptera</taxon>
        <taxon>Endopterygota</taxon>
        <taxon>Diptera</taxon>
        <taxon>Nematocera</taxon>
        <taxon>Culicoidea</taxon>
        <taxon>Culicidae</taxon>
        <taxon>Anophelinae</taxon>
        <taxon>Anopheles</taxon>
    </lineage>
</organism>
<protein>
    <submittedName>
        <fullName evidence="2 3">Uncharacterized protein</fullName>
    </submittedName>
</protein>
<dbReference type="VEuPathDB" id="VectorBase:ASIS017555"/>
<dbReference type="EMBL" id="ATLV01023214">
    <property type="status" value="NOT_ANNOTATED_CDS"/>
    <property type="molecule type" value="Genomic_DNA"/>
</dbReference>
<feature type="region of interest" description="Disordered" evidence="1">
    <location>
        <begin position="1"/>
        <end position="100"/>
    </location>
</feature>
<gene>
    <name evidence="2" type="ORF">ZHAS_00016604</name>
</gene>
<dbReference type="Proteomes" id="UP000030765">
    <property type="component" value="Unassembled WGS sequence"/>
</dbReference>
<accession>A0A084WEH1</accession>
<dbReference type="VEuPathDB" id="VectorBase:ASIC016604"/>
<feature type="compositionally biased region" description="Polar residues" evidence="1">
    <location>
        <begin position="81"/>
        <end position="96"/>
    </location>
</feature>
<dbReference type="AlphaFoldDB" id="A0A084WEH1"/>
<feature type="compositionally biased region" description="Low complexity" evidence="1">
    <location>
        <begin position="43"/>
        <end position="62"/>
    </location>
</feature>